<dbReference type="PANTHER" id="PTHR13315:SF1">
    <property type="entry name" value="PROTEIN TED1"/>
    <property type="match status" value="1"/>
</dbReference>
<accession>A0A9Q0LXP5</accession>
<comment type="caution">
    <text evidence="3">The sequence shown here is derived from an EMBL/GenBank/DDBJ whole genome shotgun (WGS) entry which is preliminary data.</text>
</comment>
<dbReference type="OrthoDB" id="9984693at2759"/>
<dbReference type="GO" id="GO:0016020">
    <property type="term" value="C:membrane"/>
    <property type="evidence" value="ECO:0007669"/>
    <property type="project" value="UniProtKB-SubCell"/>
</dbReference>
<dbReference type="SUPFAM" id="SSF56300">
    <property type="entry name" value="Metallo-dependent phosphatases"/>
    <property type="match status" value="1"/>
</dbReference>
<evidence type="ECO:0000256" key="2">
    <source>
        <dbReference type="SAM" id="Phobius"/>
    </source>
</evidence>
<reference evidence="3" key="1">
    <citation type="submission" date="2022-10" db="EMBL/GenBank/DDBJ databases">
        <title>Novel sulphate-reducing endosymbionts in the free-living metamonad Anaeramoeba.</title>
        <authorList>
            <person name="Jerlstrom-Hultqvist J."/>
            <person name="Cepicka I."/>
            <person name="Gallot-Lavallee L."/>
            <person name="Salas-Leiva D."/>
            <person name="Curtis B.A."/>
            <person name="Zahonova K."/>
            <person name="Pipaliya S."/>
            <person name="Dacks J."/>
            <person name="Roger A.J."/>
        </authorList>
    </citation>
    <scope>NUCLEOTIDE SEQUENCE</scope>
    <source>
        <strain evidence="3">BMAN</strain>
    </source>
</reference>
<feature type="transmembrane region" description="Helical" evidence="2">
    <location>
        <begin position="319"/>
        <end position="340"/>
    </location>
</feature>
<evidence type="ECO:0000256" key="1">
    <source>
        <dbReference type="ARBA" id="ARBA00023136"/>
    </source>
</evidence>
<keyword evidence="4" id="KW-1185">Reference proteome</keyword>
<proteinExistence type="predicted"/>
<dbReference type="Gene3D" id="3.60.21.10">
    <property type="match status" value="1"/>
</dbReference>
<dbReference type="Proteomes" id="UP001149090">
    <property type="component" value="Unassembled WGS sequence"/>
</dbReference>
<keyword evidence="1 2" id="KW-0472">Membrane</keyword>
<sequence>MSKKTFLLFFPSILFIIILIWLKTFAFYDKFTLQESPLLRIVIIADPQMKGENPNEEEFGTLKDQLNDFYYQHIIHKISTHISPTHIIVLGDIFANFQMNNQLFASKYKRYKRIFESAITNKQIQVINLAGNEDIGYGADCDPNAIQRFQEKFNDLNILIEYPHLSLAIVNNIPLDGSSNLNEFNKSWQFLANLASKSQENQIILFMHIPLYKQNEKCKINHDILFENRNQNNVVIYQNMLSENTSDFIINNIKPFMIFTGHSNSGCQYTHQDKITEYTLRSVNGDFGGGFVVLEIKPNSNGSGYRFWINKYTFPTSNVIILMIILLICYLGFLVGFFLLKIIPTIYKKIIIKKKIENSKKQK</sequence>
<gene>
    <name evidence="3" type="ORF">M0811_04098</name>
</gene>
<dbReference type="EMBL" id="JAPDFW010000022">
    <property type="protein sequence ID" value="KAJ5079785.1"/>
    <property type="molecule type" value="Genomic_DNA"/>
</dbReference>
<dbReference type="InterPro" id="IPR029052">
    <property type="entry name" value="Metallo-depent_PP-like"/>
</dbReference>
<keyword evidence="2" id="KW-0812">Transmembrane</keyword>
<dbReference type="GO" id="GO:0006506">
    <property type="term" value="P:GPI anchor biosynthetic process"/>
    <property type="evidence" value="ECO:0007669"/>
    <property type="project" value="InterPro"/>
</dbReference>
<evidence type="ECO:0000313" key="3">
    <source>
        <dbReference type="EMBL" id="KAJ5079785.1"/>
    </source>
</evidence>
<name>A0A9Q0LXP5_ANAIG</name>
<dbReference type="GO" id="GO:0016787">
    <property type="term" value="F:hydrolase activity"/>
    <property type="evidence" value="ECO:0007669"/>
    <property type="project" value="InterPro"/>
</dbReference>
<organism evidence="3 4">
    <name type="scientific">Anaeramoeba ignava</name>
    <name type="common">Anaerobic marine amoeba</name>
    <dbReference type="NCBI Taxonomy" id="1746090"/>
    <lineage>
        <taxon>Eukaryota</taxon>
        <taxon>Metamonada</taxon>
        <taxon>Anaeramoebidae</taxon>
        <taxon>Anaeramoeba</taxon>
    </lineage>
</organism>
<dbReference type="InterPro" id="IPR033308">
    <property type="entry name" value="PGAP5/Cdc1/Ted1"/>
</dbReference>
<evidence type="ECO:0000313" key="4">
    <source>
        <dbReference type="Proteomes" id="UP001149090"/>
    </source>
</evidence>
<protein>
    <submittedName>
        <fullName evidence="3">Metallo phosphoesterase related</fullName>
    </submittedName>
</protein>
<dbReference type="GO" id="GO:0005783">
    <property type="term" value="C:endoplasmic reticulum"/>
    <property type="evidence" value="ECO:0007669"/>
    <property type="project" value="TreeGrafter"/>
</dbReference>
<keyword evidence="2" id="KW-1133">Transmembrane helix</keyword>
<dbReference type="AlphaFoldDB" id="A0A9Q0LXP5"/>
<dbReference type="PANTHER" id="PTHR13315">
    <property type="entry name" value="METALLO PHOSPHOESTERASE RELATED"/>
    <property type="match status" value="1"/>
</dbReference>